<keyword evidence="1" id="KW-0472">Membrane</keyword>
<accession>A0A940P454</accession>
<dbReference type="AlphaFoldDB" id="A0A940P454"/>
<protein>
    <submittedName>
        <fullName evidence="2">Uncharacterized protein</fullName>
    </submittedName>
</protein>
<keyword evidence="3" id="KW-1185">Reference proteome</keyword>
<feature type="transmembrane region" description="Helical" evidence="1">
    <location>
        <begin position="71"/>
        <end position="91"/>
    </location>
</feature>
<evidence type="ECO:0000313" key="2">
    <source>
        <dbReference type="EMBL" id="MBP1041209.1"/>
    </source>
</evidence>
<reference evidence="2" key="1">
    <citation type="submission" date="2020-12" db="EMBL/GenBank/DDBJ databases">
        <title>Vagococcus allomyrinae sp. nov. and Enterococcus lavae sp. nov., isolated from the larvae of Allomyrina dichotoma.</title>
        <authorList>
            <person name="Lee S.D."/>
        </authorList>
    </citation>
    <scope>NUCLEOTIDE SEQUENCE</scope>
    <source>
        <strain evidence="2">BWB3-3</strain>
    </source>
</reference>
<name>A0A940P454_9ENTE</name>
<keyword evidence="1" id="KW-0812">Transmembrane</keyword>
<feature type="transmembrane region" description="Helical" evidence="1">
    <location>
        <begin position="37"/>
        <end position="59"/>
    </location>
</feature>
<comment type="caution">
    <text evidence="2">The sequence shown here is derived from an EMBL/GenBank/DDBJ whole genome shotgun (WGS) entry which is preliminary data.</text>
</comment>
<feature type="transmembrane region" description="Helical" evidence="1">
    <location>
        <begin position="12"/>
        <end position="31"/>
    </location>
</feature>
<sequence length="136" mass="15436">MNQTLKNQFFQVFSITIIWVTLLLSLFTQSMEPNLLFLWRIIGIAVIAALLFGVLYTSLWSYFTLPATANIIISASLNLVGGLATVWLLSPEMFTRIFPWTLGMLVLSLIGHVLGFYVYAKRLNNRDVAHLNKLLK</sequence>
<dbReference type="EMBL" id="JAEEGA010000005">
    <property type="protein sequence ID" value="MBP1041209.1"/>
    <property type="molecule type" value="Genomic_DNA"/>
</dbReference>
<evidence type="ECO:0000256" key="1">
    <source>
        <dbReference type="SAM" id="Phobius"/>
    </source>
</evidence>
<feature type="transmembrane region" description="Helical" evidence="1">
    <location>
        <begin position="97"/>
        <end position="120"/>
    </location>
</feature>
<dbReference type="Proteomes" id="UP000674938">
    <property type="component" value="Unassembled WGS sequence"/>
</dbReference>
<proteinExistence type="predicted"/>
<gene>
    <name evidence="2" type="ORF">I6N95_09345</name>
</gene>
<dbReference type="RefSeq" id="WP_209526936.1">
    <property type="nucleotide sequence ID" value="NZ_JAEEGA010000005.1"/>
</dbReference>
<evidence type="ECO:0000313" key="3">
    <source>
        <dbReference type="Proteomes" id="UP000674938"/>
    </source>
</evidence>
<organism evidence="2 3">
    <name type="scientific">Vagococcus allomyrinae</name>
    <dbReference type="NCBI Taxonomy" id="2794353"/>
    <lineage>
        <taxon>Bacteria</taxon>
        <taxon>Bacillati</taxon>
        <taxon>Bacillota</taxon>
        <taxon>Bacilli</taxon>
        <taxon>Lactobacillales</taxon>
        <taxon>Enterococcaceae</taxon>
        <taxon>Vagococcus</taxon>
    </lineage>
</organism>
<keyword evidence="1" id="KW-1133">Transmembrane helix</keyword>